<dbReference type="InterPro" id="IPR007842">
    <property type="entry name" value="HEPN_dom"/>
</dbReference>
<dbReference type="Gene3D" id="1.20.120.330">
    <property type="entry name" value="Nucleotidyltransferases domain 2"/>
    <property type="match status" value="1"/>
</dbReference>
<feature type="domain" description="HEPN" evidence="1">
    <location>
        <begin position="12"/>
        <end position="119"/>
    </location>
</feature>
<protein>
    <submittedName>
        <fullName evidence="2">HEPN domain-containing protein</fullName>
    </submittedName>
</protein>
<proteinExistence type="predicted"/>
<dbReference type="PROSITE" id="PS50910">
    <property type="entry name" value="HEPN"/>
    <property type="match status" value="1"/>
</dbReference>
<dbReference type="Pfam" id="PF05168">
    <property type="entry name" value="HEPN"/>
    <property type="match status" value="1"/>
</dbReference>
<evidence type="ECO:0000313" key="3">
    <source>
        <dbReference type="Proteomes" id="UP000488506"/>
    </source>
</evidence>
<evidence type="ECO:0000313" key="2">
    <source>
        <dbReference type="EMBL" id="KAF0132897.1"/>
    </source>
</evidence>
<organism evidence="2 3">
    <name type="scientific">Candidatus Saganbacteria bacterium</name>
    <dbReference type="NCBI Taxonomy" id="2575572"/>
    <lineage>
        <taxon>Bacteria</taxon>
        <taxon>Bacillati</taxon>
        <taxon>Saganbacteria</taxon>
    </lineage>
</organism>
<reference evidence="2 3" key="1">
    <citation type="submission" date="2019-12" db="EMBL/GenBank/DDBJ databases">
        <authorList>
            <person name="Wolfe R."/>
            <person name="Danczak R."/>
            <person name="Wilkins M."/>
        </authorList>
    </citation>
    <scope>NUCLEOTIDE SEQUENCE [LARGE SCALE GENOMIC DNA]</scope>
    <source>
        <strain evidence="2">X2_MaxBin.013</strain>
    </source>
</reference>
<evidence type="ECO:0000259" key="1">
    <source>
        <dbReference type="PROSITE" id="PS50910"/>
    </source>
</evidence>
<accession>A0A833KZM6</accession>
<name>A0A833KZM6_UNCSA</name>
<gene>
    <name evidence="2" type="ORF">FD145_1510</name>
</gene>
<dbReference type="SMART" id="SM00748">
    <property type="entry name" value="HEPN"/>
    <property type="match status" value="1"/>
</dbReference>
<comment type="caution">
    <text evidence="2">The sequence shown here is derived from an EMBL/GenBank/DDBJ whole genome shotgun (WGS) entry which is preliminary data.</text>
</comment>
<dbReference type="EMBL" id="WPAF01000039">
    <property type="protein sequence ID" value="KAF0132897.1"/>
    <property type="molecule type" value="Genomic_DNA"/>
</dbReference>
<dbReference type="AlphaFoldDB" id="A0A833KZM6"/>
<dbReference type="SUPFAM" id="SSF81593">
    <property type="entry name" value="Nucleotidyltransferase substrate binding subunit/domain"/>
    <property type="match status" value="1"/>
</dbReference>
<sequence>MAELKEVKKWLEKAKNDYDFSSSILPESTFYAQICFFFQQSAEKYLKAFIVKNDLAFKKIHDLIELLKICQAHQPSFSGLFEDCRTLNVFYIDTRYPVHWPSNINKEEALKALSASKKIKEFVEALLE</sequence>
<dbReference type="Proteomes" id="UP000488506">
    <property type="component" value="Unassembled WGS sequence"/>
</dbReference>